<dbReference type="InterPro" id="IPR001708">
    <property type="entry name" value="YidC/ALB3/OXA1/COX18"/>
</dbReference>
<dbReference type="PANTHER" id="PTHR12428:SF65">
    <property type="entry name" value="CYTOCHROME C OXIDASE ASSEMBLY PROTEIN COX18, MITOCHONDRIAL"/>
    <property type="match status" value="1"/>
</dbReference>
<evidence type="ECO:0000256" key="5">
    <source>
        <dbReference type="ARBA" id="ARBA00022989"/>
    </source>
</evidence>
<comment type="subunit">
    <text evidence="8">Interacts with the Sec translocase complex via SecD. Specifically interacts with transmembrane segments of nascent integral membrane proteins during membrane integration.</text>
</comment>
<gene>
    <name evidence="16" type="ORF">GCM10009799_22930</name>
</gene>
<accession>A0ABP5EDF8</accession>
<name>A0ABP5EDF8_9ACTN</name>
<dbReference type="Pfam" id="PF02096">
    <property type="entry name" value="60KD_IMP"/>
    <property type="match status" value="1"/>
</dbReference>
<evidence type="ECO:0000256" key="9">
    <source>
        <dbReference type="ARBA" id="ARBA00031538"/>
    </source>
</evidence>
<comment type="function">
    <text evidence="7">Required for the insertion and/or proper folding and/or complex formation of integral membrane proteins into the membrane. Involved in integration of membrane proteins that insert both dependently and independently of the Sec translocase complex, as well as at least some lipoproteins. Aids folding of multispanning membrane proteins.</text>
</comment>
<evidence type="ECO:0000256" key="13">
    <source>
        <dbReference type="SAM" id="Phobius"/>
    </source>
</evidence>
<feature type="signal peptide" evidence="14">
    <location>
        <begin position="1"/>
        <end position="25"/>
    </location>
</feature>
<keyword evidence="17" id="KW-1185">Reference proteome</keyword>
<evidence type="ECO:0000256" key="3">
    <source>
        <dbReference type="ARBA" id="ARBA00015325"/>
    </source>
</evidence>
<comment type="subcellular location">
    <subcellularLocation>
        <location evidence="1 12">Membrane</location>
        <topology evidence="1 12">Multi-pass membrane protein</topology>
    </subcellularLocation>
</comment>
<evidence type="ECO:0000256" key="7">
    <source>
        <dbReference type="ARBA" id="ARBA00025034"/>
    </source>
</evidence>
<evidence type="ECO:0000256" key="14">
    <source>
        <dbReference type="SAM" id="SignalP"/>
    </source>
</evidence>
<evidence type="ECO:0000256" key="2">
    <source>
        <dbReference type="ARBA" id="ARBA00010527"/>
    </source>
</evidence>
<evidence type="ECO:0000259" key="15">
    <source>
        <dbReference type="Pfam" id="PF02096"/>
    </source>
</evidence>
<keyword evidence="5 13" id="KW-1133">Transmembrane helix</keyword>
<sequence length="243" mass="25044">MYTFGPIAAAIAAVSTVLTTLTAAATPIAGAAGAAVAVVCLTVLVRMAVLPLSVAQVRGEKARARLAPQLMALRKKHAKNPERMLAEQRRVYAEEGTSPLAGILPMFVQMPVFIVLNGVFTSATVAGAPNDLLLHTLSGIPLGARLGDVIAGGLTPQVLVYAALLAVIAAVAWASRRWLTLPALKAGAESGAPQLPGTRIMSYLPFGTVAIAAVVPLAAGLYLATTTAWTVAERLALRHLITG</sequence>
<dbReference type="RefSeq" id="WP_344161993.1">
    <property type="nucleotide sequence ID" value="NZ_BAAAPC010000008.1"/>
</dbReference>
<dbReference type="InterPro" id="IPR028055">
    <property type="entry name" value="YidC/Oxa/ALB_C"/>
</dbReference>
<dbReference type="PANTHER" id="PTHR12428">
    <property type="entry name" value="OXA1"/>
    <property type="match status" value="1"/>
</dbReference>
<evidence type="ECO:0000313" key="17">
    <source>
        <dbReference type="Proteomes" id="UP001501585"/>
    </source>
</evidence>
<feature type="domain" description="Membrane insertase YidC/Oxa/ALB C-terminal" evidence="15">
    <location>
        <begin position="35"/>
        <end position="237"/>
    </location>
</feature>
<dbReference type="EMBL" id="BAAAPC010000008">
    <property type="protein sequence ID" value="GAA1995860.1"/>
    <property type="molecule type" value="Genomic_DNA"/>
</dbReference>
<feature type="transmembrane region" description="Helical" evidence="13">
    <location>
        <begin position="158"/>
        <end position="175"/>
    </location>
</feature>
<comment type="caution">
    <text evidence="16">The sequence shown here is derived from an EMBL/GenBank/DDBJ whole genome shotgun (WGS) entry which is preliminary data.</text>
</comment>
<evidence type="ECO:0000313" key="16">
    <source>
        <dbReference type="EMBL" id="GAA1995860.1"/>
    </source>
</evidence>
<proteinExistence type="inferred from homology"/>
<protein>
    <recommendedName>
        <fullName evidence="3">Membrane protein insertase YidC</fullName>
    </recommendedName>
    <alternativeName>
        <fullName evidence="11">Foldase YidC</fullName>
    </alternativeName>
    <alternativeName>
        <fullName evidence="10">Membrane integrase YidC</fullName>
    </alternativeName>
    <alternativeName>
        <fullName evidence="9">Membrane protein YidC</fullName>
    </alternativeName>
</protein>
<dbReference type="Proteomes" id="UP001501585">
    <property type="component" value="Unassembled WGS sequence"/>
</dbReference>
<keyword evidence="14" id="KW-0732">Signal</keyword>
<evidence type="ECO:0000256" key="10">
    <source>
        <dbReference type="ARBA" id="ARBA00033245"/>
    </source>
</evidence>
<comment type="similarity">
    <text evidence="2">Belongs to the OXA1/ALB3/YidC family. Type 1 subfamily.</text>
</comment>
<keyword evidence="6 13" id="KW-0472">Membrane</keyword>
<keyword evidence="4 12" id="KW-0812">Transmembrane</keyword>
<feature type="chain" id="PRO_5046570596" description="Membrane protein insertase YidC" evidence="14">
    <location>
        <begin position="26"/>
        <end position="243"/>
    </location>
</feature>
<evidence type="ECO:0000256" key="12">
    <source>
        <dbReference type="RuleBase" id="RU003945"/>
    </source>
</evidence>
<dbReference type="NCBIfam" id="TIGR03592">
    <property type="entry name" value="yidC_oxa1_cterm"/>
    <property type="match status" value="1"/>
</dbReference>
<evidence type="ECO:0000256" key="11">
    <source>
        <dbReference type="ARBA" id="ARBA00033342"/>
    </source>
</evidence>
<feature type="transmembrane region" description="Helical" evidence="13">
    <location>
        <begin position="203"/>
        <end position="224"/>
    </location>
</feature>
<evidence type="ECO:0000256" key="4">
    <source>
        <dbReference type="ARBA" id="ARBA00022692"/>
    </source>
</evidence>
<evidence type="ECO:0000256" key="1">
    <source>
        <dbReference type="ARBA" id="ARBA00004141"/>
    </source>
</evidence>
<feature type="transmembrane region" description="Helical" evidence="13">
    <location>
        <begin position="34"/>
        <end position="55"/>
    </location>
</feature>
<evidence type="ECO:0000256" key="6">
    <source>
        <dbReference type="ARBA" id="ARBA00023136"/>
    </source>
</evidence>
<reference evidence="17" key="1">
    <citation type="journal article" date="2019" name="Int. J. Syst. Evol. Microbiol.">
        <title>The Global Catalogue of Microorganisms (GCM) 10K type strain sequencing project: providing services to taxonomists for standard genome sequencing and annotation.</title>
        <authorList>
            <consortium name="The Broad Institute Genomics Platform"/>
            <consortium name="The Broad Institute Genome Sequencing Center for Infectious Disease"/>
            <person name="Wu L."/>
            <person name="Ma J."/>
        </authorList>
    </citation>
    <scope>NUCLEOTIDE SEQUENCE [LARGE SCALE GENOMIC DNA]</scope>
    <source>
        <strain evidence="17">JCM 15313</strain>
    </source>
</reference>
<organism evidence="16 17">
    <name type="scientific">Nocardiopsis rhodophaea</name>
    <dbReference type="NCBI Taxonomy" id="280238"/>
    <lineage>
        <taxon>Bacteria</taxon>
        <taxon>Bacillati</taxon>
        <taxon>Actinomycetota</taxon>
        <taxon>Actinomycetes</taxon>
        <taxon>Streptosporangiales</taxon>
        <taxon>Nocardiopsidaceae</taxon>
        <taxon>Nocardiopsis</taxon>
    </lineage>
</organism>
<evidence type="ECO:0000256" key="8">
    <source>
        <dbReference type="ARBA" id="ARBA00026028"/>
    </source>
</evidence>